<evidence type="ECO:0000256" key="1">
    <source>
        <dbReference type="ARBA" id="ARBA00023015"/>
    </source>
</evidence>
<reference evidence="6 8" key="1">
    <citation type="submission" date="2014-02" db="EMBL/GenBank/DDBJ databases">
        <title>Aquamicrobium defluvii Genome sequencing.</title>
        <authorList>
            <person name="Wang X."/>
        </authorList>
    </citation>
    <scope>NUCLEOTIDE SEQUENCE [LARGE SCALE GENOMIC DNA]</scope>
    <source>
        <strain evidence="6 8">W13Z1</strain>
    </source>
</reference>
<evidence type="ECO:0000259" key="4">
    <source>
        <dbReference type="PROSITE" id="PS50042"/>
    </source>
</evidence>
<dbReference type="OrthoDB" id="190787at2"/>
<keyword evidence="9" id="KW-1185">Reference proteome</keyword>
<evidence type="ECO:0000259" key="5">
    <source>
        <dbReference type="PROSITE" id="PS51063"/>
    </source>
</evidence>
<dbReference type="InterPro" id="IPR018490">
    <property type="entry name" value="cNMP-bd_dom_sf"/>
</dbReference>
<dbReference type="InterPro" id="IPR012318">
    <property type="entry name" value="HTH_CRP"/>
</dbReference>
<accession>A0A011TH19</accession>
<organism evidence="6 8">
    <name type="scientific">Aquamicrobium defluvii</name>
    <dbReference type="NCBI Taxonomy" id="69279"/>
    <lineage>
        <taxon>Bacteria</taxon>
        <taxon>Pseudomonadati</taxon>
        <taxon>Pseudomonadota</taxon>
        <taxon>Alphaproteobacteria</taxon>
        <taxon>Hyphomicrobiales</taxon>
        <taxon>Phyllobacteriaceae</taxon>
        <taxon>Aquamicrobium</taxon>
    </lineage>
</organism>
<dbReference type="SMART" id="SM00100">
    <property type="entry name" value="cNMP"/>
    <property type="match status" value="1"/>
</dbReference>
<dbReference type="Pfam" id="PF13545">
    <property type="entry name" value="HTH_Crp_2"/>
    <property type="match status" value="1"/>
</dbReference>
<dbReference type="STRING" id="69279.BG36_12960"/>
<dbReference type="InterPro" id="IPR050397">
    <property type="entry name" value="Env_Response_Regulators"/>
</dbReference>
<dbReference type="SMART" id="SM00419">
    <property type="entry name" value="HTH_CRP"/>
    <property type="match status" value="1"/>
</dbReference>
<dbReference type="InterPro" id="IPR036390">
    <property type="entry name" value="WH_DNA-bd_sf"/>
</dbReference>
<dbReference type="Gene3D" id="1.10.10.10">
    <property type="entry name" value="Winged helix-like DNA-binding domain superfamily/Winged helix DNA-binding domain"/>
    <property type="match status" value="1"/>
</dbReference>
<evidence type="ECO:0000313" key="8">
    <source>
        <dbReference type="Proteomes" id="UP000019849"/>
    </source>
</evidence>
<dbReference type="GO" id="GO:0005829">
    <property type="term" value="C:cytosol"/>
    <property type="evidence" value="ECO:0007669"/>
    <property type="project" value="TreeGrafter"/>
</dbReference>
<dbReference type="AlphaFoldDB" id="A0A011TH19"/>
<dbReference type="HOGENOM" id="CLU_075053_4_0_5"/>
<keyword evidence="3" id="KW-0804">Transcription</keyword>
<dbReference type="PANTHER" id="PTHR24567:SF26">
    <property type="entry name" value="REGULATORY PROTEIN YEIL"/>
    <property type="match status" value="1"/>
</dbReference>
<dbReference type="Proteomes" id="UP000019849">
    <property type="component" value="Unassembled WGS sequence"/>
</dbReference>
<evidence type="ECO:0000256" key="2">
    <source>
        <dbReference type="ARBA" id="ARBA00023125"/>
    </source>
</evidence>
<dbReference type="Gene3D" id="2.60.120.10">
    <property type="entry name" value="Jelly Rolls"/>
    <property type="match status" value="1"/>
</dbReference>
<keyword evidence="2" id="KW-0238">DNA-binding</keyword>
<dbReference type="GO" id="GO:0003677">
    <property type="term" value="F:DNA binding"/>
    <property type="evidence" value="ECO:0007669"/>
    <property type="project" value="UniProtKB-KW"/>
</dbReference>
<comment type="caution">
    <text evidence="6">The sequence shown here is derived from an EMBL/GenBank/DDBJ whole genome shotgun (WGS) entry which is preliminary data.</text>
</comment>
<evidence type="ECO:0000313" key="6">
    <source>
        <dbReference type="EMBL" id="EXL03232.1"/>
    </source>
</evidence>
<protein>
    <submittedName>
        <fullName evidence="7">CRP/FNR family transcriptional activator FtrB</fullName>
    </submittedName>
    <submittedName>
        <fullName evidence="6">Transcriptional regulator</fullName>
    </submittedName>
</protein>
<feature type="domain" description="HTH crp-type" evidence="5">
    <location>
        <begin position="147"/>
        <end position="215"/>
    </location>
</feature>
<name>A0A011TH19_9HYPH</name>
<dbReference type="EMBL" id="SNZF01000020">
    <property type="protein sequence ID" value="TDR33669.1"/>
    <property type="molecule type" value="Genomic_DNA"/>
</dbReference>
<gene>
    <name evidence="6" type="ORF">BG36_12960</name>
    <name evidence="7" type="ORF">DES43_12069</name>
</gene>
<feature type="domain" description="Cyclic nucleotide-binding" evidence="4">
    <location>
        <begin position="14"/>
        <end position="107"/>
    </location>
</feature>
<dbReference type="PROSITE" id="PS51063">
    <property type="entry name" value="HTH_CRP_2"/>
    <property type="match status" value="1"/>
</dbReference>
<proteinExistence type="predicted"/>
<dbReference type="SUPFAM" id="SSF51206">
    <property type="entry name" value="cAMP-binding domain-like"/>
    <property type="match status" value="1"/>
</dbReference>
<reference evidence="7 9" key="2">
    <citation type="submission" date="2019-03" db="EMBL/GenBank/DDBJ databases">
        <title>Genomic Encyclopedia of Type Strains, Phase IV (KMG-IV): sequencing the most valuable type-strain genomes for metagenomic binning, comparative biology and taxonomic classification.</title>
        <authorList>
            <person name="Goeker M."/>
        </authorList>
    </citation>
    <scope>NUCLEOTIDE SEQUENCE [LARGE SCALE GENOMIC DNA]</scope>
    <source>
        <strain evidence="7 9">DSM 11603</strain>
    </source>
</reference>
<dbReference type="PATRIC" id="fig|69279.3.peg.3684"/>
<evidence type="ECO:0000313" key="9">
    <source>
        <dbReference type="Proteomes" id="UP000294958"/>
    </source>
</evidence>
<sequence>MRDDEKPNLRRLPLFREMMTPTFDSLMQIAYSQSFPPHLELIRQGEYADFLHVIIEGSVELHATWNGRDSVMGIVHPVSTFILAACVYDEPYLMSARTLERSQIVMIPIADVRVALRRDSDFAMAAMRELAGGYRNFVRHAKNLKLRNSLERLAAYILHQSCRLGDVDSFVLPVEKRCLASYLGMTPENLSRSMRTLQDHGVSIQATRLTITDRARLTAVAVPDPLMDGPILKDMAASPGASKEALTERKSG</sequence>
<dbReference type="InterPro" id="IPR000595">
    <property type="entry name" value="cNMP-bd_dom"/>
</dbReference>
<dbReference type="SUPFAM" id="SSF46785">
    <property type="entry name" value="Winged helix' DNA-binding domain"/>
    <property type="match status" value="1"/>
</dbReference>
<dbReference type="GO" id="GO:0003700">
    <property type="term" value="F:DNA-binding transcription factor activity"/>
    <property type="evidence" value="ECO:0007669"/>
    <property type="project" value="TreeGrafter"/>
</dbReference>
<evidence type="ECO:0000256" key="3">
    <source>
        <dbReference type="ARBA" id="ARBA00023163"/>
    </source>
</evidence>
<dbReference type="Proteomes" id="UP000294958">
    <property type="component" value="Unassembled WGS sequence"/>
</dbReference>
<dbReference type="EMBL" id="JENY01000026">
    <property type="protein sequence ID" value="EXL03232.1"/>
    <property type="molecule type" value="Genomic_DNA"/>
</dbReference>
<dbReference type="InterPro" id="IPR036388">
    <property type="entry name" value="WH-like_DNA-bd_sf"/>
</dbReference>
<dbReference type="PROSITE" id="PS50042">
    <property type="entry name" value="CNMP_BINDING_3"/>
    <property type="match status" value="1"/>
</dbReference>
<dbReference type="Pfam" id="PF00027">
    <property type="entry name" value="cNMP_binding"/>
    <property type="match status" value="1"/>
</dbReference>
<dbReference type="NCBIfam" id="NF006901">
    <property type="entry name" value="PRK09392.1"/>
    <property type="match status" value="1"/>
</dbReference>
<evidence type="ECO:0000313" key="7">
    <source>
        <dbReference type="EMBL" id="TDR33669.1"/>
    </source>
</evidence>
<dbReference type="CDD" id="cd00038">
    <property type="entry name" value="CAP_ED"/>
    <property type="match status" value="1"/>
</dbReference>
<dbReference type="InterPro" id="IPR014710">
    <property type="entry name" value="RmlC-like_jellyroll"/>
</dbReference>
<dbReference type="RefSeq" id="WP_051520696.1">
    <property type="nucleotide sequence ID" value="NZ_KK073898.1"/>
</dbReference>
<dbReference type="eggNOG" id="COG0664">
    <property type="taxonomic scope" value="Bacteria"/>
</dbReference>
<dbReference type="PANTHER" id="PTHR24567">
    <property type="entry name" value="CRP FAMILY TRANSCRIPTIONAL REGULATORY PROTEIN"/>
    <property type="match status" value="1"/>
</dbReference>
<keyword evidence="1" id="KW-0805">Transcription regulation</keyword>